<dbReference type="Proteomes" id="UP000471126">
    <property type="component" value="Unassembled WGS sequence"/>
</dbReference>
<feature type="region of interest" description="Disordered" evidence="1">
    <location>
        <begin position="1"/>
        <end position="33"/>
    </location>
</feature>
<evidence type="ECO:0000259" key="2">
    <source>
        <dbReference type="Pfam" id="PF07883"/>
    </source>
</evidence>
<protein>
    <submittedName>
        <fullName evidence="3">Cupin domain-containing protein</fullName>
    </submittedName>
</protein>
<dbReference type="PANTHER" id="PTHR36440">
    <property type="entry name" value="PUTATIVE (AFU_ORTHOLOGUE AFUA_8G07350)-RELATED"/>
    <property type="match status" value="1"/>
</dbReference>
<sequence>MLVPRATVNSPKVRASRRRRLSRSVAASSTRRTLPLHCQDGRPHGRSAAVSLHRHYPPDLYRGTTGEASAWLRPSGQPPDTTSAGGVTCEFLATGEQTAGRFGLYRWTFGRQASGPGPHFHRSISEQFYVLSGEVEVHDGRTWTTAGEGDFLYVPEGGVHGFRGGDGASMLLMFAPGGPREEYFETLARGTQMTPEERAEFMLRHDTYWV</sequence>
<dbReference type="EMBL" id="JAAGWE010000001">
    <property type="protein sequence ID" value="NEM04431.1"/>
    <property type="molecule type" value="Genomic_DNA"/>
</dbReference>
<dbReference type="AlphaFoldDB" id="A0A6P0G8G0"/>
<dbReference type="InterPro" id="IPR014710">
    <property type="entry name" value="RmlC-like_jellyroll"/>
</dbReference>
<gene>
    <name evidence="3" type="ORF">GCU54_00095</name>
</gene>
<feature type="domain" description="Cupin type-2" evidence="2">
    <location>
        <begin position="107"/>
        <end position="164"/>
    </location>
</feature>
<dbReference type="Pfam" id="PF07883">
    <property type="entry name" value="Cupin_2"/>
    <property type="match status" value="1"/>
</dbReference>
<accession>A0A6P0G8G0</accession>
<dbReference type="InterPro" id="IPR013096">
    <property type="entry name" value="Cupin_2"/>
</dbReference>
<name>A0A6P0G8G0_9ACTN</name>
<evidence type="ECO:0000256" key="1">
    <source>
        <dbReference type="SAM" id="MobiDB-lite"/>
    </source>
</evidence>
<evidence type="ECO:0000313" key="4">
    <source>
        <dbReference type="Proteomes" id="UP000471126"/>
    </source>
</evidence>
<reference evidence="3 4" key="1">
    <citation type="submission" date="2019-12" db="EMBL/GenBank/DDBJ databases">
        <title>WGS of CPCC 203550 I12A-02606.</title>
        <authorList>
            <person name="Jiang Z."/>
        </authorList>
    </citation>
    <scope>NUCLEOTIDE SEQUENCE [LARGE SCALE GENOMIC DNA]</scope>
    <source>
        <strain evidence="3 4">I12A-02606</strain>
    </source>
</reference>
<dbReference type="InterPro" id="IPR011051">
    <property type="entry name" value="RmlC_Cupin_sf"/>
</dbReference>
<proteinExistence type="predicted"/>
<comment type="caution">
    <text evidence="3">The sequence shown here is derived from an EMBL/GenBank/DDBJ whole genome shotgun (WGS) entry which is preliminary data.</text>
</comment>
<evidence type="ECO:0000313" key="3">
    <source>
        <dbReference type="EMBL" id="NEM04431.1"/>
    </source>
</evidence>
<dbReference type="Gene3D" id="2.60.120.10">
    <property type="entry name" value="Jelly Rolls"/>
    <property type="match status" value="1"/>
</dbReference>
<dbReference type="PANTHER" id="PTHR36440:SF1">
    <property type="entry name" value="PUTATIVE (AFU_ORTHOLOGUE AFUA_8G07350)-RELATED"/>
    <property type="match status" value="1"/>
</dbReference>
<dbReference type="SUPFAM" id="SSF51182">
    <property type="entry name" value="RmlC-like cupins"/>
    <property type="match status" value="1"/>
</dbReference>
<dbReference type="InterPro" id="IPR053146">
    <property type="entry name" value="QDO-like"/>
</dbReference>
<organism evidence="3 4">
    <name type="scientific">Geodermatophilus normandii</name>
    <dbReference type="NCBI Taxonomy" id="1137989"/>
    <lineage>
        <taxon>Bacteria</taxon>
        <taxon>Bacillati</taxon>
        <taxon>Actinomycetota</taxon>
        <taxon>Actinomycetes</taxon>
        <taxon>Geodermatophilales</taxon>
        <taxon>Geodermatophilaceae</taxon>
        <taxon>Geodermatophilus</taxon>
    </lineage>
</organism>
<feature type="compositionally biased region" description="Low complexity" evidence="1">
    <location>
        <begin position="23"/>
        <end position="33"/>
    </location>
</feature>